<keyword evidence="1" id="KW-0596">Phosphopantetheine</keyword>
<dbReference type="InterPro" id="IPR018201">
    <property type="entry name" value="Ketoacyl_synth_AS"/>
</dbReference>
<dbReference type="InterPro" id="IPR016035">
    <property type="entry name" value="Acyl_Trfase/lysoPLipase"/>
</dbReference>
<dbReference type="InterPro" id="IPR013217">
    <property type="entry name" value="Methyltransf_12"/>
</dbReference>
<dbReference type="Gene3D" id="3.40.366.10">
    <property type="entry name" value="Malonyl-Coenzyme A Acyl Carrier Protein, domain 2"/>
    <property type="match status" value="2"/>
</dbReference>
<organism evidence="9 10">
    <name type="scientific">Salinomyces thailandicus</name>
    <dbReference type="NCBI Taxonomy" id="706561"/>
    <lineage>
        <taxon>Eukaryota</taxon>
        <taxon>Fungi</taxon>
        <taxon>Dikarya</taxon>
        <taxon>Ascomycota</taxon>
        <taxon>Pezizomycotina</taxon>
        <taxon>Dothideomycetes</taxon>
        <taxon>Dothideomycetidae</taxon>
        <taxon>Mycosphaerellales</taxon>
        <taxon>Teratosphaeriaceae</taxon>
        <taxon>Salinomyces</taxon>
    </lineage>
</organism>
<dbReference type="SUPFAM" id="SSF55048">
    <property type="entry name" value="Probable ACP-binding domain of malonyl-CoA ACP transacylase"/>
    <property type="match status" value="1"/>
</dbReference>
<dbReference type="PROSITE" id="PS00012">
    <property type="entry name" value="PHOSPHOPANTETHEINE"/>
    <property type="match status" value="1"/>
</dbReference>
<dbReference type="GO" id="GO:0004315">
    <property type="term" value="F:3-oxoacyl-[acyl-carrier-protein] synthase activity"/>
    <property type="evidence" value="ECO:0007669"/>
    <property type="project" value="InterPro"/>
</dbReference>
<evidence type="ECO:0000313" key="9">
    <source>
        <dbReference type="EMBL" id="TKA32386.1"/>
    </source>
</evidence>
<dbReference type="InterPro" id="IPR020841">
    <property type="entry name" value="PKS_Beta-ketoAc_synthase_dom"/>
</dbReference>
<dbReference type="CDD" id="cd00833">
    <property type="entry name" value="PKS"/>
    <property type="match status" value="1"/>
</dbReference>
<dbReference type="Pfam" id="PF16073">
    <property type="entry name" value="SAT"/>
    <property type="match status" value="1"/>
</dbReference>
<feature type="domain" description="Carrier" evidence="7">
    <location>
        <begin position="1554"/>
        <end position="1628"/>
    </location>
</feature>
<dbReference type="InterPro" id="IPR014031">
    <property type="entry name" value="Ketoacyl_synth_C"/>
</dbReference>
<feature type="compositionally biased region" description="Polar residues" evidence="6">
    <location>
        <begin position="1520"/>
        <end position="1530"/>
    </location>
</feature>
<feature type="region of interest" description="Disordered" evidence="6">
    <location>
        <begin position="1646"/>
        <end position="1673"/>
    </location>
</feature>
<keyword evidence="10" id="KW-1185">Reference proteome</keyword>
<dbReference type="Pfam" id="PF00550">
    <property type="entry name" value="PP-binding"/>
    <property type="match status" value="1"/>
</dbReference>
<evidence type="ECO:0000256" key="6">
    <source>
        <dbReference type="SAM" id="MobiDB-lite"/>
    </source>
</evidence>
<keyword evidence="5" id="KW-0012">Acyltransferase</keyword>
<sequence length="2054" mass="225068">MISQESNTVKTLLVFDAQLTGISQKTLQKLRSSLLNTEKHAWLRDIVAGLPRFWETASVAAPEVQDERVTVLLNNLNAWLRQGDPISFPLPNVLLTPITVIVELVQFVDYLGEENLPWPSPGIHETVGFCTGLLSAFVASLSANVEDLKKRGAAAVRLALLIGAVVDQQNQCDSETSIWGSFSVGWSSQEQKNGLDQFLDRAHEIYKSVTFDENRITLTLPRTAMQDVTEQLTQSGLSLVRMDLQGRFHSNSHRSAVETLVDLCDKLPDIQFPDANEMDVVATTGSSPLGAPYAYPKAISGEEIAVVGMACKTAGADDLEELWQVLCNAESQHTEVMEGFRFDFNTAYRAAGDSKRKWFGNFISDVDSFDHKFWRKSPREAASMDPQQRLMMSVALQAVIQSGYFHAATLDNHHIGCYLGIGNVDYEENINHHEPTAFMATGNLRSFIAGKISHALGWTGPALTIDTACSSSGVAVHQACKAILSGECTAALAGGAAIMTSPRMFQDLAAASFLSPTGPCKSFDAAADGYCRGDGVGAVFLKKMSQAMKDGDQIFGVIASTAVYQNQNSTAITVPNALSLSGLFGDVAKKALVMPSEVTFVEAHGTGTQVGDPAEWEGIRRIYGGENRSDTLTVGSVKSVVGHTEGAAGIISLIKVLLMMHQSTITPQSNFKTINPAINLQPSDKMEVATRLQPWEATFRAAMINSYGASGSNASMLVTQAPQTSASLATASSSTAVPHSHPFWFCGLDERSVQAYATKFLGVLMSQGLSTEGRSIANLAFNVARQTNRWLPRALVFSCASVDGLIEKLSSYINGDQSVSAITRTVIHPDTRPVILCFGGQVSTFVGLDKELYGSVKLLRKNLDRCDAIARSTGSGSIFPWIFQREAIEDLVQLQIALFSMQYATAKSWLDCGLQVSAVVGHSFGELTALAISGVLTLDHAIRLVAARSKVIRDSWGADKGAMMAVEGDLSDIEKLLSTSSAKHQGADVACLNGPTTFTLAGPTAAIEAFDKAATQNGKSLSLRTKRLNVTNAFHSTLVEPLMSELEEVVKDLDFREPLIPFERATAVPTSDKLNQRFVADHLRNPVFFHQAVQRLSIQYPNAVWLEAGAQSTITSMAKRALGSPPESFFQPTNLTSDHSWDHLVDATMNLWREGVNVPFWPHHSLQTTDYTPLLLPPYQLEKVSHWLQRKPPLQPQVVNTEPNSTPVIQERQRGLWSLVGHTSPDSNVVQFKIHTLSDEFAELHSGLDTSSVPLSVVLHMATEMHVSLLSDSIRESFQPKLHDVQSWAALPIEPTKSCWLYTEPIDLASQAWKWQILQDASVCTSGELVFQLKAKQHETGFEICRRLVDHHRCKTLFEDPVIDTGLYGRSIYQTLRPVQRNTEKYKVLQKIVCKGNECAARLFSLSPAGVFLADGFLQVPNIYVNCMVESESTGSWDLRRIEQWIRSTEQPDCNTFDVYSRCYRVSESEWIGDAFVFNASTGTLTEVILGLHFQQRQSSEQHTTSPPGATDIQKKPEQVSLTQPASVSRTPDVKPTLHSPSTSNIIAAAASVPDITSRVFDLLSDLSGIDASAIRKDTELPDIGIDSLMSMELARDIEKVFKCSLVVEDMNEVTDVQSLILFIQTSLGIANDAAQAVPPVSASNTAVDSTLPSSASSQVNGVKHFTPSSSTSHLDDARTLLPRSLVWQVFQDIKILTDEHIAQYGFAEYSHSVMPKQTEMCVVHIADAFGQLGTSLRSTKPGEILERVAYHPRHERFVNFIYNSILKEAGIISIRDGSMIRTDTPLPAKSAKSLLAELLAKAPEHSYDHRLTYLAGCRLAEVLNNTCDGVQLLFSSSEGREMVTGMYSQSPVNVVWIKQIEAFLESLLTKLDLREGPLRILELGAGTGGTTAKMVAILAALGIPVIYTVTDLSPSLFAAARKRFKGLSFLKYQAYDIEKPPSQDLRQSQHIVLATNCIHATRSLVTSTGHVHQLLRPDGFLLMLEMTETIPWIDLVFGALEGWWLFDDGRRHALVRPEVWKETLQSVGYGSVDWTTGERPEAGIQRLIIAMAS</sequence>
<feature type="region of interest" description="Disordered" evidence="6">
    <location>
        <begin position="1496"/>
        <end position="1541"/>
    </location>
</feature>
<dbReference type="InterPro" id="IPR050444">
    <property type="entry name" value="Polyketide_Synthase"/>
</dbReference>
<evidence type="ECO:0000256" key="3">
    <source>
        <dbReference type="ARBA" id="ARBA00022679"/>
    </source>
</evidence>
<evidence type="ECO:0000256" key="1">
    <source>
        <dbReference type="ARBA" id="ARBA00022450"/>
    </source>
</evidence>
<comment type="caution">
    <text evidence="9">The sequence shown here is derived from an EMBL/GenBank/DDBJ whole genome shotgun (WGS) entry which is preliminary data.</text>
</comment>
<evidence type="ECO:0000313" key="10">
    <source>
        <dbReference type="Proteomes" id="UP000308549"/>
    </source>
</evidence>
<accession>A0A4U0UCX5</accession>
<dbReference type="GO" id="GO:0006633">
    <property type="term" value="P:fatty acid biosynthetic process"/>
    <property type="evidence" value="ECO:0007669"/>
    <property type="project" value="InterPro"/>
</dbReference>
<dbReference type="InterPro" id="IPR029063">
    <property type="entry name" value="SAM-dependent_MTases_sf"/>
</dbReference>
<evidence type="ECO:0000259" key="8">
    <source>
        <dbReference type="PROSITE" id="PS52004"/>
    </source>
</evidence>
<dbReference type="Pfam" id="PF08242">
    <property type="entry name" value="Methyltransf_12"/>
    <property type="match status" value="1"/>
</dbReference>
<dbReference type="SUPFAM" id="SSF47336">
    <property type="entry name" value="ACP-like"/>
    <property type="match status" value="1"/>
</dbReference>
<feature type="domain" description="Ketosynthase family 3 (KS3)" evidence="8">
    <location>
        <begin position="301"/>
        <end position="720"/>
    </location>
</feature>
<dbReference type="PANTHER" id="PTHR45681:SF6">
    <property type="entry name" value="POLYKETIDE SYNTHASE 37"/>
    <property type="match status" value="1"/>
</dbReference>
<dbReference type="Gene3D" id="3.40.47.10">
    <property type="match status" value="1"/>
</dbReference>
<dbReference type="InterPro" id="IPR016036">
    <property type="entry name" value="Malonyl_transacylase_ACP-bd"/>
</dbReference>
<name>A0A4U0UCX5_9PEZI</name>
<feature type="compositionally biased region" description="Polar residues" evidence="6">
    <location>
        <begin position="1496"/>
        <end position="1508"/>
    </location>
</feature>
<dbReference type="EMBL" id="NAJL01000005">
    <property type="protein sequence ID" value="TKA32386.1"/>
    <property type="molecule type" value="Genomic_DNA"/>
</dbReference>
<dbReference type="Proteomes" id="UP000308549">
    <property type="component" value="Unassembled WGS sequence"/>
</dbReference>
<dbReference type="Pfam" id="PF18558">
    <property type="entry name" value="HTH_51"/>
    <property type="match status" value="1"/>
</dbReference>
<dbReference type="InterPro" id="IPR006162">
    <property type="entry name" value="Ppantetheine_attach_site"/>
</dbReference>
<dbReference type="InterPro" id="IPR001227">
    <property type="entry name" value="Ac_transferase_dom_sf"/>
</dbReference>
<dbReference type="InterPro" id="IPR032088">
    <property type="entry name" value="SAT"/>
</dbReference>
<dbReference type="PROSITE" id="PS00606">
    <property type="entry name" value="KS3_1"/>
    <property type="match status" value="1"/>
</dbReference>
<keyword evidence="3" id="KW-0808">Transferase</keyword>
<dbReference type="SUPFAM" id="SSF52151">
    <property type="entry name" value="FabD/lysophospholipase-like"/>
    <property type="match status" value="1"/>
</dbReference>
<dbReference type="Gene3D" id="1.10.1200.10">
    <property type="entry name" value="ACP-like"/>
    <property type="match status" value="1"/>
</dbReference>
<evidence type="ECO:0000256" key="2">
    <source>
        <dbReference type="ARBA" id="ARBA00022553"/>
    </source>
</evidence>
<dbReference type="PANTHER" id="PTHR45681">
    <property type="entry name" value="POLYKETIDE SYNTHASE 44-RELATED"/>
    <property type="match status" value="1"/>
</dbReference>
<evidence type="ECO:0000256" key="5">
    <source>
        <dbReference type="ARBA" id="ARBA00023315"/>
    </source>
</evidence>
<dbReference type="InterPro" id="IPR014030">
    <property type="entry name" value="Ketoacyl_synth_N"/>
</dbReference>
<dbReference type="Gene3D" id="3.30.70.3290">
    <property type="match status" value="1"/>
</dbReference>
<dbReference type="PROSITE" id="PS50075">
    <property type="entry name" value="CARRIER"/>
    <property type="match status" value="1"/>
</dbReference>
<reference evidence="9 10" key="1">
    <citation type="submission" date="2017-03" db="EMBL/GenBank/DDBJ databases">
        <title>Genomes of endolithic fungi from Antarctica.</title>
        <authorList>
            <person name="Coleine C."/>
            <person name="Masonjones S."/>
            <person name="Stajich J.E."/>
        </authorList>
    </citation>
    <scope>NUCLEOTIDE SEQUENCE [LARGE SCALE GENOMIC DNA]</scope>
    <source>
        <strain evidence="9 10">CCFEE 6315</strain>
    </source>
</reference>
<evidence type="ECO:0000259" key="7">
    <source>
        <dbReference type="PROSITE" id="PS50075"/>
    </source>
</evidence>
<evidence type="ECO:0000256" key="4">
    <source>
        <dbReference type="ARBA" id="ARBA00023268"/>
    </source>
</evidence>
<gene>
    <name evidence="9" type="ORF">B0A50_01492</name>
</gene>
<dbReference type="SUPFAM" id="SSF53901">
    <property type="entry name" value="Thiolase-like"/>
    <property type="match status" value="1"/>
</dbReference>
<dbReference type="Pfam" id="PF00698">
    <property type="entry name" value="Acyl_transf_1"/>
    <property type="match status" value="1"/>
</dbReference>
<dbReference type="SMART" id="SM00827">
    <property type="entry name" value="PKS_AT"/>
    <property type="match status" value="1"/>
</dbReference>
<dbReference type="Pfam" id="PF00109">
    <property type="entry name" value="ketoacyl-synt"/>
    <property type="match status" value="1"/>
</dbReference>
<dbReference type="PROSITE" id="PS52004">
    <property type="entry name" value="KS3_2"/>
    <property type="match status" value="1"/>
</dbReference>
<dbReference type="SMART" id="SM00825">
    <property type="entry name" value="PKS_KS"/>
    <property type="match status" value="1"/>
</dbReference>
<dbReference type="Pfam" id="PF02801">
    <property type="entry name" value="Ketoacyl-synt_C"/>
    <property type="match status" value="1"/>
</dbReference>
<dbReference type="Gene3D" id="3.40.50.150">
    <property type="entry name" value="Vaccinia Virus protein VP39"/>
    <property type="match status" value="1"/>
</dbReference>
<dbReference type="InterPro" id="IPR016039">
    <property type="entry name" value="Thiolase-like"/>
</dbReference>
<keyword evidence="4" id="KW-0511">Multifunctional enzyme</keyword>
<dbReference type="InterPro" id="IPR009081">
    <property type="entry name" value="PP-bd_ACP"/>
</dbReference>
<dbReference type="InterPro" id="IPR014043">
    <property type="entry name" value="Acyl_transferase_dom"/>
</dbReference>
<proteinExistence type="predicted"/>
<dbReference type="CDD" id="cd02440">
    <property type="entry name" value="AdoMet_MTases"/>
    <property type="match status" value="1"/>
</dbReference>
<protein>
    <submittedName>
        <fullName evidence="9">Uncharacterized protein</fullName>
    </submittedName>
</protein>
<keyword evidence="2" id="KW-0597">Phosphoprotein</keyword>
<dbReference type="InterPro" id="IPR036736">
    <property type="entry name" value="ACP-like_sf"/>
</dbReference>
<dbReference type="OrthoDB" id="429813at2759"/>
<dbReference type="InterPro" id="IPR041068">
    <property type="entry name" value="HTH_51"/>
</dbReference>
<dbReference type="SUPFAM" id="SSF53335">
    <property type="entry name" value="S-adenosyl-L-methionine-dependent methyltransferases"/>
    <property type="match status" value="1"/>
</dbReference>